<dbReference type="InterPro" id="IPR001565">
    <property type="entry name" value="Synaptotagmin"/>
</dbReference>
<dbReference type="GO" id="GO:0005886">
    <property type="term" value="C:plasma membrane"/>
    <property type="evidence" value="ECO:0007669"/>
    <property type="project" value="TreeGrafter"/>
</dbReference>
<dbReference type="PANTHER" id="PTHR45716:SF2">
    <property type="entry name" value="BITESIZE, ISOFORM I"/>
    <property type="match status" value="1"/>
</dbReference>
<dbReference type="Proteomes" id="UP001249851">
    <property type="component" value="Unassembled WGS sequence"/>
</dbReference>
<dbReference type="Pfam" id="PF00168">
    <property type="entry name" value="C2"/>
    <property type="match status" value="2"/>
</dbReference>
<dbReference type="InterPro" id="IPR035892">
    <property type="entry name" value="C2_domain_sf"/>
</dbReference>
<evidence type="ECO:0000313" key="4">
    <source>
        <dbReference type="EMBL" id="KAK2570866.1"/>
    </source>
</evidence>
<dbReference type="EMBL" id="JARQWQ010000007">
    <property type="protein sequence ID" value="KAK2570866.1"/>
    <property type="molecule type" value="Genomic_DNA"/>
</dbReference>
<dbReference type="AlphaFoldDB" id="A0AAD9R0I7"/>
<dbReference type="GO" id="GO:0042043">
    <property type="term" value="F:neurexin family protein binding"/>
    <property type="evidence" value="ECO:0007669"/>
    <property type="project" value="TreeGrafter"/>
</dbReference>
<dbReference type="PRINTS" id="PR00399">
    <property type="entry name" value="SYNAPTOTAGMN"/>
</dbReference>
<evidence type="ECO:0000256" key="1">
    <source>
        <dbReference type="ARBA" id="ARBA00022737"/>
    </source>
</evidence>
<proteinExistence type="predicted"/>
<feature type="compositionally biased region" description="Basic and acidic residues" evidence="2">
    <location>
        <begin position="19"/>
        <end position="41"/>
    </location>
</feature>
<evidence type="ECO:0000259" key="3">
    <source>
        <dbReference type="PROSITE" id="PS50004"/>
    </source>
</evidence>
<dbReference type="CDD" id="cd04020">
    <property type="entry name" value="C2B_SLP_1-2-3-4"/>
    <property type="match status" value="1"/>
</dbReference>
<dbReference type="SMART" id="SM00239">
    <property type="entry name" value="C2"/>
    <property type="match status" value="1"/>
</dbReference>
<evidence type="ECO:0000313" key="5">
    <source>
        <dbReference type="Proteomes" id="UP001249851"/>
    </source>
</evidence>
<organism evidence="4 5">
    <name type="scientific">Acropora cervicornis</name>
    <name type="common">Staghorn coral</name>
    <dbReference type="NCBI Taxonomy" id="6130"/>
    <lineage>
        <taxon>Eukaryota</taxon>
        <taxon>Metazoa</taxon>
        <taxon>Cnidaria</taxon>
        <taxon>Anthozoa</taxon>
        <taxon>Hexacorallia</taxon>
        <taxon>Scleractinia</taxon>
        <taxon>Astrocoeniina</taxon>
        <taxon>Acroporidae</taxon>
        <taxon>Acropora</taxon>
    </lineage>
</organism>
<feature type="compositionally biased region" description="Basic and acidic residues" evidence="2">
    <location>
        <begin position="254"/>
        <end position="273"/>
    </location>
</feature>
<dbReference type="GO" id="GO:0070382">
    <property type="term" value="C:exocytic vesicle"/>
    <property type="evidence" value="ECO:0007669"/>
    <property type="project" value="TreeGrafter"/>
</dbReference>
<dbReference type="Gene3D" id="2.60.40.150">
    <property type="entry name" value="C2 domain"/>
    <property type="match status" value="2"/>
</dbReference>
<keyword evidence="5" id="KW-1185">Reference proteome</keyword>
<dbReference type="PROSITE" id="PS50004">
    <property type="entry name" value="C2"/>
    <property type="match status" value="1"/>
</dbReference>
<feature type="region of interest" description="Disordered" evidence="2">
    <location>
        <begin position="239"/>
        <end position="273"/>
    </location>
</feature>
<reference evidence="4" key="1">
    <citation type="journal article" date="2023" name="G3 (Bethesda)">
        <title>Whole genome assembly and annotation of the endangered Caribbean coral Acropora cervicornis.</title>
        <authorList>
            <person name="Selwyn J.D."/>
            <person name="Vollmer S.V."/>
        </authorList>
    </citation>
    <scope>NUCLEOTIDE SEQUENCE</scope>
    <source>
        <strain evidence="4">K2</strain>
    </source>
</reference>
<evidence type="ECO:0000256" key="2">
    <source>
        <dbReference type="SAM" id="MobiDB-lite"/>
    </source>
</evidence>
<dbReference type="InterPro" id="IPR000008">
    <property type="entry name" value="C2_dom"/>
</dbReference>
<feature type="region of interest" description="Disordered" evidence="2">
    <location>
        <begin position="19"/>
        <end position="130"/>
    </location>
</feature>
<dbReference type="GO" id="GO:0006887">
    <property type="term" value="P:exocytosis"/>
    <property type="evidence" value="ECO:0007669"/>
    <property type="project" value="TreeGrafter"/>
</dbReference>
<reference evidence="4" key="2">
    <citation type="journal article" date="2023" name="Science">
        <title>Genomic signatures of disease resistance in endangered staghorn corals.</title>
        <authorList>
            <person name="Vollmer S.V."/>
            <person name="Selwyn J.D."/>
            <person name="Despard B.A."/>
            <person name="Roesel C.L."/>
        </authorList>
    </citation>
    <scope>NUCLEOTIDE SEQUENCE</scope>
    <source>
        <strain evidence="4">K2</strain>
    </source>
</reference>
<sequence length="519" mass="58189">MEQFTRLLPTLPKIFDKKESEKEVSKLEADETVKETQDTKEVVPLASESSKSHENLAFEDEEPHLEQKDVSIDFSSTMDTAIDSSTRETNQQAKAEERGDDSGISESALNESGVTNADGTTTEQKDSSHDMKTGLKAIGCLAIELTAVNTPEITVEKPKTLFSVAEVERTATDAPPQSPRRKTDHDIKKMVLSPHIDVTAPRRHSDFVSVPMSINEKLARDDFKKRGFFKTDEVGKGSVPEVMGRSKGPQWSPRLERKKQEEAKQKTTKKEERRKTLAELALEAGYTANVDDAPENDTSVLQVAQEQTAKYSIGYDELLTRTLQMSVWHKVIGRNVFLGEVLIPMNEFTESDTADGLPSVPCELVLALKYVTADKVKQKKGRQKGELQIHLLEARNLPGMDADGIYLLPDTKGKWKHKTPVIKRTLNPTFNHKFSYEELSIDDLKEKVLEIVLYDYDLASSDEFLGGVRLGLGTSSNEWDDATEDECQIWQTMLNRSNVWIQVVVPLRSSMESKANVSK</sequence>
<dbReference type="InterPro" id="IPR043567">
    <property type="entry name" value="SYTL1-5_C2B"/>
</dbReference>
<accession>A0AAD9R0I7</accession>
<keyword evidence="1" id="KW-0677">Repeat</keyword>
<dbReference type="SUPFAM" id="SSF49562">
    <property type="entry name" value="C2 domain (Calcium/lipid-binding domain, CaLB)"/>
    <property type="match status" value="1"/>
</dbReference>
<feature type="compositionally biased region" description="Polar residues" evidence="2">
    <location>
        <begin position="73"/>
        <end position="93"/>
    </location>
</feature>
<dbReference type="PANTHER" id="PTHR45716">
    <property type="entry name" value="BITESIZE, ISOFORM I"/>
    <property type="match status" value="1"/>
</dbReference>
<feature type="domain" description="C2" evidence="3">
    <location>
        <begin position="360"/>
        <end position="487"/>
    </location>
</feature>
<feature type="compositionally biased region" description="Polar residues" evidence="2">
    <location>
        <begin position="104"/>
        <end position="122"/>
    </location>
</feature>
<gene>
    <name evidence="4" type="ORF">P5673_004577</name>
</gene>
<protein>
    <submittedName>
        <fullName evidence="4">Synaptotagmin-like protein 4</fullName>
    </submittedName>
</protein>
<comment type="caution">
    <text evidence="4">The sequence shown here is derived from an EMBL/GenBank/DDBJ whole genome shotgun (WGS) entry which is preliminary data.</text>
</comment>
<name>A0AAD9R0I7_ACRCE</name>